<evidence type="ECO:0000313" key="2">
    <source>
        <dbReference type="Proteomes" id="UP000054544"/>
    </source>
</evidence>
<accession>A0A0D9NIP8</accession>
<proteinExistence type="predicted"/>
<dbReference type="Proteomes" id="UP000054544">
    <property type="component" value="Unassembled WGS sequence"/>
</dbReference>
<organism evidence="1 2">
    <name type="scientific">Metarhizium anisopliae BRIP 53293</name>
    <dbReference type="NCBI Taxonomy" id="1291518"/>
    <lineage>
        <taxon>Eukaryota</taxon>
        <taxon>Fungi</taxon>
        <taxon>Dikarya</taxon>
        <taxon>Ascomycota</taxon>
        <taxon>Pezizomycotina</taxon>
        <taxon>Sordariomycetes</taxon>
        <taxon>Hypocreomycetidae</taxon>
        <taxon>Hypocreales</taxon>
        <taxon>Clavicipitaceae</taxon>
        <taxon>Metarhizium</taxon>
    </lineage>
</organism>
<dbReference type="AlphaFoldDB" id="A0A0D9NIP8"/>
<sequence>MTKLSRKLNSDERKFSDIKKRAADGVCSTLNNKKNNKNNDFVDENEAGDPDSLARENIATFKKLGANIHQRDGSETSAVCIAFVFGKFSHVTALIEAGSKPEDLDTLEDAAERQYSDYLGLRRFKPAEATTAQAARMMYSLCPIRDHKTREIFCYFGKELLEGFGHYSAWQADHSQNGLGL</sequence>
<evidence type="ECO:0000313" key="1">
    <source>
        <dbReference type="EMBL" id="KJK73854.1"/>
    </source>
</evidence>
<dbReference type="EMBL" id="KE384773">
    <property type="protein sequence ID" value="KJK73854.1"/>
    <property type="molecule type" value="Genomic_DNA"/>
</dbReference>
<reference evidence="2" key="1">
    <citation type="journal article" date="2014" name="BMC Genomics">
        <title>The genome sequence of the biocontrol fungus Metarhizium anisopliae and comparative genomics of Metarhizium species.</title>
        <authorList>
            <person name="Pattemore J.A."/>
            <person name="Hane J.K."/>
            <person name="Williams A.H."/>
            <person name="Wilson B.A."/>
            <person name="Stodart B.J."/>
            <person name="Ash G.J."/>
        </authorList>
    </citation>
    <scope>NUCLEOTIDE SEQUENCE [LARGE SCALE GENOMIC DNA]</scope>
    <source>
        <strain evidence="2">BRIP 53293</strain>
    </source>
</reference>
<keyword evidence="2" id="KW-1185">Reference proteome</keyword>
<protein>
    <submittedName>
        <fullName evidence="1">Uncharacterized protein</fullName>
    </submittedName>
</protein>
<gene>
    <name evidence="1" type="ORF">H634G_10860</name>
</gene>
<name>A0A0D9NIP8_METAN</name>